<evidence type="ECO:0000256" key="1">
    <source>
        <dbReference type="ARBA" id="ARBA00009947"/>
    </source>
</evidence>
<feature type="region of interest" description="Disordered" evidence="2">
    <location>
        <begin position="97"/>
        <end position="125"/>
    </location>
</feature>
<accession>A0A0S4INU3</accession>
<dbReference type="GO" id="GO:0006334">
    <property type="term" value="P:nucleosome assembly"/>
    <property type="evidence" value="ECO:0007669"/>
    <property type="project" value="InterPro"/>
</dbReference>
<dbReference type="Gene3D" id="1.20.5.1500">
    <property type="match status" value="1"/>
</dbReference>
<reference evidence="4" key="1">
    <citation type="submission" date="2015-09" db="EMBL/GenBank/DDBJ databases">
        <authorList>
            <consortium name="Pathogen Informatics"/>
        </authorList>
    </citation>
    <scope>NUCLEOTIDE SEQUENCE [LARGE SCALE GENOMIC DNA]</scope>
    <source>
        <strain evidence="4">Lake Konstanz</strain>
    </source>
</reference>
<dbReference type="GO" id="GO:0005634">
    <property type="term" value="C:nucleus"/>
    <property type="evidence" value="ECO:0007669"/>
    <property type="project" value="InterPro"/>
</dbReference>
<organism evidence="3 4">
    <name type="scientific">Bodo saltans</name>
    <name type="common">Flagellated protozoan</name>
    <dbReference type="NCBI Taxonomy" id="75058"/>
    <lineage>
        <taxon>Eukaryota</taxon>
        <taxon>Discoba</taxon>
        <taxon>Euglenozoa</taxon>
        <taxon>Kinetoplastea</taxon>
        <taxon>Metakinetoplastina</taxon>
        <taxon>Eubodonida</taxon>
        <taxon>Bodonidae</taxon>
        <taxon>Bodo</taxon>
    </lineage>
</organism>
<evidence type="ECO:0000313" key="4">
    <source>
        <dbReference type="Proteomes" id="UP000051952"/>
    </source>
</evidence>
<keyword evidence="4" id="KW-1185">Reference proteome</keyword>
<dbReference type="Proteomes" id="UP000051952">
    <property type="component" value="Unassembled WGS sequence"/>
</dbReference>
<name>A0A0S4INU3_BODSA</name>
<gene>
    <name evidence="3" type="ORF">BSAL_65225</name>
</gene>
<dbReference type="OrthoDB" id="27325at2759"/>
<dbReference type="InterPro" id="IPR037231">
    <property type="entry name" value="NAP-like_sf"/>
</dbReference>
<dbReference type="AlphaFoldDB" id="A0A0S4INU3"/>
<proteinExistence type="inferred from homology"/>
<feature type="compositionally biased region" description="Basic and acidic residues" evidence="2">
    <location>
        <begin position="110"/>
        <end position="119"/>
    </location>
</feature>
<dbReference type="InterPro" id="IPR002164">
    <property type="entry name" value="NAP_family"/>
</dbReference>
<sequence length="159" mass="18582">MPRPKQQQPETESDEDHGEEEGRALDFARFTNPNYSREFLATLPQKVRDRTKVLMAWDEKRVAECNEREIAMDELRRKYEGLFAPLFARRKEIVTGEKAPSQEEVLEGFPAEHKGKVEIEGEDKEDTEKGIPAFWIDALQHHVIIRRLLPKRRSLRASL</sequence>
<dbReference type="EMBL" id="CYKH01000397">
    <property type="protein sequence ID" value="CUF73468.1"/>
    <property type="molecule type" value="Genomic_DNA"/>
</dbReference>
<comment type="similarity">
    <text evidence="1">Belongs to the nucleosome assembly protein (NAP) family.</text>
</comment>
<dbReference type="SUPFAM" id="SSF143113">
    <property type="entry name" value="NAP-like"/>
    <property type="match status" value="1"/>
</dbReference>
<feature type="region of interest" description="Disordered" evidence="2">
    <location>
        <begin position="1"/>
        <end position="23"/>
    </location>
</feature>
<feature type="non-terminal residue" evidence="3">
    <location>
        <position position="159"/>
    </location>
</feature>
<evidence type="ECO:0000313" key="3">
    <source>
        <dbReference type="EMBL" id="CUF73468.1"/>
    </source>
</evidence>
<evidence type="ECO:0000256" key="2">
    <source>
        <dbReference type="SAM" id="MobiDB-lite"/>
    </source>
</evidence>
<protein>
    <submittedName>
        <fullName evidence="3">Nucleosome assembly protein, putative</fullName>
    </submittedName>
</protein>
<dbReference type="Pfam" id="PF00956">
    <property type="entry name" value="NAP"/>
    <property type="match status" value="1"/>
</dbReference>
<dbReference type="VEuPathDB" id="TriTrypDB:BSAL_65225"/>